<dbReference type="GO" id="GO:0000400">
    <property type="term" value="F:four-way junction DNA binding"/>
    <property type="evidence" value="ECO:0007669"/>
    <property type="project" value="UniProtKB-UniRule"/>
</dbReference>
<evidence type="ECO:0000256" key="3">
    <source>
        <dbReference type="ARBA" id="ARBA00023125"/>
    </source>
</evidence>
<evidence type="ECO:0000256" key="6">
    <source>
        <dbReference type="HAMAP-Rule" id="MF_00031"/>
    </source>
</evidence>
<dbReference type="GO" id="GO:0048476">
    <property type="term" value="C:Holliday junction resolvase complex"/>
    <property type="evidence" value="ECO:0007669"/>
    <property type="project" value="UniProtKB-UniRule"/>
</dbReference>
<keyword evidence="1 6" id="KW-0963">Cytoplasm</keyword>
<dbReference type="Gene3D" id="2.40.50.140">
    <property type="entry name" value="Nucleic acid-binding proteins"/>
    <property type="match status" value="1"/>
</dbReference>
<dbReference type="GO" id="GO:0006281">
    <property type="term" value="P:DNA repair"/>
    <property type="evidence" value="ECO:0007669"/>
    <property type="project" value="UniProtKB-UniRule"/>
</dbReference>
<comment type="similarity">
    <text evidence="6">Belongs to the RuvA family.</text>
</comment>
<dbReference type="HAMAP" id="MF_00031">
    <property type="entry name" value="DNA_HJ_migration_RuvA"/>
    <property type="match status" value="1"/>
</dbReference>
<dbReference type="InterPro" id="IPR000085">
    <property type="entry name" value="RuvA"/>
</dbReference>
<accession>A0A1U9K5A9</accession>
<evidence type="ECO:0000313" key="9">
    <source>
        <dbReference type="Proteomes" id="UP000188603"/>
    </source>
</evidence>
<proteinExistence type="inferred from homology"/>
<name>A0A1U9K5A9_9BACL</name>
<reference evidence="8 9" key="1">
    <citation type="journal article" date="2015" name="Int. J. Syst. Evol. Microbiol.">
        <title>Novibacillus thermophilus gen. nov., sp. nov., a Gram-staining-negative and moderately thermophilic member of the family Thermoactinomycetaceae.</title>
        <authorList>
            <person name="Yang G."/>
            <person name="Chen J."/>
            <person name="Zhou S."/>
        </authorList>
    </citation>
    <scope>NUCLEOTIDE SEQUENCE [LARGE SCALE GENOMIC DNA]</scope>
    <source>
        <strain evidence="8 9">SG-1</strain>
    </source>
</reference>
<organism evidence="8 9">
    <name type="scientific">Novibacillus thermophilus</name>
    <dbReference type="NCBI Taxonomy" id="1471761"/>
    <lineage>
        <taxon>Bacteria</taxon>
        <taxon>Bacillati</taxon>
        <taxon>Bacillota</taxon>
        <taxon>Bacilli</taxon>
        <taxon>Bacillales</taxon>
        <taxon>Thermoactinomycetaceae</taxon>
        <taxon>Novibacillus</taxon>
    </lineage>
</organism>
<dbReference type="NCBIfam" id="TIGR00084">
    <property type="entry name" value="ruvA"/>
    <property type="match status" value="1"/>
</dbReference>
<dbReference type="GO" id="GO:0009379">
    <property type="term" value="C:Holliday junction helicase complex"/>
    <property type="evidence" value="ECO:0007669"/>
    <property type="project" value="InterPro"/>
</dbReference>
<dbReference type="Proteomes" id="UP000188603">
    <property type="component" value="Chromosome"/>
</dbReference>
<dbReference type="InterPro" id="IPR010994">
    <property type="entry name" value="RuvA_2-like"/>
</dbReference>
<dbReference type="RefSeq" id="WP_077719029.1">
    <property type="nucleotide sequence ID" value="NZ_CP019699.1"/>
</dbReference>
<comment type="caution">
    <text evidence="6">Lacks conserved residue(s) required for the propagation of feature annotation.</text>
</comment>
<keyword evidence="4 6" id="KW-0233">DNA recombination</keyword>
<dbReference type="SUPFAM" id="SSF47781">
    <property type="entry name" value="RuvA domain 2-like"/>
    <property type="match status" value="1"/>
</dbReference>
<dbReference type="OrthoDB" id="5293449at2"/>
<comment type="subunit">
    <text evidence="6">Homotetramer. Forms an RuvA(8)-RuvB(12)-Holliday junction (HJ) complex. HJ DNA is sandwiched between 2 RuvA tetramers; dsDNA enters through RuvA and exits via RuvB. An RuvB hexamer assembles on each DNA strand where it exits the tetramer. Each RuvB hexamer is contacted by two RuvA subunits (via domain III) on 2 adjacent RuvB subunits; this complex drives branch migration. In the full resolvosome a probable DNA-RuvA(4)-RuvB(12)-RuvC(2) complex forms which resolves the HJ.</text>
</comment>
<feature type="domain" description="Helix-hairpin-helix DNA-binding motif class 1" evidence="7">
    <location>
        <begin position="106"/>
        <end position="125"/>
    </location>
</feature>
<dbReference type="EMBL" id="CP019699">
    <property type="protein sequence ID" value="AQS55212.1"/>
    <property type="molecule type" value="Genomic_DNA"/>
</dbReference>
<evidence type="ECO:0000259" key="7">
    <source>
        <dbReference type="SMART" id="SM00278"/>
    </source>
</evidence>
<evidence type="ECO:0000256" key="5">
    <source>
        <dbReference type="ARBA" id="ARBA00023204"/>
    </source>
</evidence>
<evidence type="ECO:0000256" key="4">
    <source>
        <dbReference type="ARBA" id="ARBA00023172"/>
    </source>
</evidence>
<evidence type="ECO:0000313" key="8">
    <source>
        <dbReference type="EMBL" id="AQS55212.1"/>
    </source>
</evidence>
<dbReference type="GO" id="GO:0005737">
    <property type="term" value="C:cytoplasm"/>
    <property type="evidence" value="ECO:0007669"/>
    <property type="project" value="UniProtKB-SubCell"/>
</dbReference>
<dbReference type="SUPFAM" id="SSF50249">
    <property type="entry name" value="Nucleic acid-binding proteins"/>
    <property type="match status" value="1"/>
</dbReference>
<dbReference type="Pfam" id="PF01330">
    <property type="entry name" value="RuvA_N"/>
    <property type="match status" value="1"/>
</dbReference>
<sequence length="206" mass="22519">MIDFIDGEIVYITPAAVVVKAGGIGYRVISANPYAFGSEGEKARIFTYQYIREDVMALYGFKTKQERELFCQLLDVSGIGPKGALAIIGSGQPAEVVQAIYEENIRFLTRLPGIGKKTAQRIILDLKDKLELDVWLKDAIDTGRPIEPQWAAKGDPGPAGEAIEALIHLGYNEKEAKRAVAEALQASSAQDVPVDVLIRKALKTFL</sequence>
<comment type="function">
    <text evidence="6">The RuvA-RuvB-RuvC complex processes Holliday junction (HJ) DNA during genetic recombination and DNA repair, while the RuvA-RuvB complex plays an important role in the rescue of blocked DNA replication forks via replication fork reversal (RFR). RuvA specifically binds to HJ cruciform DNA, conferring on it an open structure. The RuvB hexamer acts as an ATP-dependent pump, pulling dsDNA into and through the RuvAB complex. HJ branch migration allows RuvC to scan DNA until it finds its consensus sequence, where it cleaves and resolves the cruciform DNA.</text>
</comment>
<dbReference type="KEGG" id="ntr:B0W44_04900"/>
<dbReference type="Gene3D" id="1.10.150.20">
    <property type="entry name" value="5' to 3' exonuclease, C-terminal subdomain"/>
    <property type="match status" value="1"/>
</dbReference>
<keyword evidence="9" id="KW-1185">Reference proteome</keyword>
<keyword evidence="5 6" id="KW-0234">DNA repair</keyword>
<comment type="subcellular location">
    <subcellularLocation>
        <location evidence="6">Cytoplasm</location>
    </subcellularLocation>
</comment>
<gene>
    <name evidence="6" type="primary">ruvA</name>
    <name evidence="8" type="ORF">B0W44_04900</name>
</gene>
<comment type="domain">
    <text evidence="6">Has three domains with a flexible linker between the domains II and III and assumes an 'L' shape. Domain III is highly mobile and contacts RuvB.</text>
</comment>
<dbReference type="Gene3D" id="1.10.8.10">
    <property type="entry name" value="DNA helicase RuvA subunit, C-terminal domain"/>
    <property type="match status" value="1"/>
</dbReference>
<dbReference type="InterPro" id="IPR011114">
    <property type="entry name" value="RuvA_C"/>
</dbReference>
<keyword evidence="2 6" id="KW-0227">DNA damage</keyword>
<dbReference type="SMART" id="SM00278">
    <property type="entry name" value="HhH1"/>
    <property type="match status" value="2"/>
</dbReference>
<dbReference type="Pfam" id="PF14520">
    <property type="entry name" value="HHH_5"/>
    <property type="match status" value="1"/>
</dbReference>
<evidence type="ECO:0000256" key="1">
    <source>
        <dbReference type="ARBA" id="ARBA00022490"/>
    </source>
</evidence>
<dbReference type="Pfam" id="PF07499">
    <property type="entry name" value="RuvA_C"/>
    <property type="match status" value="1"/>
</dbReference>
<feature type="domain" description="Helix-hairpin-helix DNA-binding motif class 1" evidence="7">
    <location>
        <begin position="71"/>
        <end position="90"/>
    </location>
</feature>
<keyword evidence="3 6" id="KW-0238">DNA-binding</keyword>
<dbReference type="InterPro" id="IPR013849">
    <property type="entry name" value="DNA_helicase_Holl-junc_RuvA_I"/>
</dbReference>
<dbReference type="InterPro" id="IPR012340">
    <property type="entry name" value="NA-bd_OB-fold"/>
</dbReference>
<dbReference type="STRING" id="1471761.B0W44_04900"/>
<dbReference type="GO" id="GO:0005524">
    <property type="term" value="F:ATP binding"/>
    <property type="evidence" value="ECO:0007669"/>
    <property type="project" value="InterPro"/>
</dbReference>
<feature type="region of interest" description="Domain III" evidence="6">
    <location>
        <begin position="159"/>
        <end position="206"/>
    </location>
</feature>
<dbReference type="InterPro" id="IPR003583">
    <property type="entry name" value="Hlx-hairpin-Hlx_DNA-bd_motif"/>
</dbReference>
<dbReference type="CDD" id="cd14332">
    <property type="entry name" value="UBA_RuvA_C"/>
    <property type="match status" value="1"/>
</dbReference>
<evidence type="ECO:0000256" key="2">
    <source>
        <dbReference type="ARBA" id="ARBA00022763"/>
    </source>
</evidence>
<dbReference type="GO" id="GO:0009378">
    <property type="term" value="F:four-way junction helicase activity"/>
    <property type="evidence" value="ECO:0007669"/>
    <property type="project" value="InterPro"/>
</dbReference>
<dbReference type="SUPFAM" id="SSF46929">
    <property type="entry name" value="DNA helicase RuvA subunit, C-terminal domain"/>
    <property type="match status" value="1"/>
</dbReference>
<dbReference type="InterPro" id="IPR036267">
    <property type="entry name" value="RuvA_C_sf"/>
</dbReference>
<dbReference type="GO" id="GO:0006310">
    <property type="term" value="P:DNA recombination"/>
    <property type="evidence" value="ECO:0007669"/>
    <property type="project" value="UniProtKB-UniRule"/>
</dbReference>
<dbReference type="AlphaFoldDB" id="A0A1U9K5A9"/>
<protein>
    <recommendedName>
        <fullName evidence="6">Holliday junction branch migration complex subunit RuvA</fullName>
    </recommendedName>
</protein>